<reference evidence="1 2" key="1">
    <citation type="journal article" date="2015" name="Mol. Plant Microbe Interact.">
        <title>Genome, transcriptome, and functional analyses of Penicillium expansum provide new insights into secondary metabolism and pathogenicity.</title>
        <authorList>
            <person name="Ballester A.R."/>
            <person name="Marcet-Houben M."/>
            <person name="Levin E."/>
            <person name="Sela N."/>
            <person name="Selma-Lazaro C."/>
            <person name="Carmona L."/>
            <person name="Wisniewski M."/>
            <person name="Droby S."/>
            <person name="Gonzalez-Candelas L."/>
            <person name="Gabaldon T."/>
        </authorList>
    </citation>
    <scope>NUCLEOTIDE SEQUENCE [LARGE SCALE GENOMIC DNA]</scope>
    <source>
        <strain evidence="1 2">PHI-1</strain>
    </source>
</reference>
<dbReference type="HOGENOM" id="CLU_2850408_0_0_1"/>
<evidence type="ECO:0000313" key="2">
    <source>
        <dbReference type="Proteomes" id="UP000030104"/>
    </source>
</evidence>
<dbReference type="AlphaFoldDB" id="A0A0A2LF87"/>
<protein>
    <submittedName>
        <fullName evidence="1">Uncharacterized protein</fullName>
    </submittedName>
</protein>
<evidence type="ECO:0000313" key="1">
    <source>
        <dbReference type="EMBL" id="KGO77878.1"/>
    </source>
</evidence>
<name>A0A0A2LF87_PENIT</name>
<keyword evidence="2" id="KW-1185">Reference proteome</keyword>
<organism evidence="1 2">
    <name type="scientific">Penicillium italicum</name>
    <name type="common">Blue mold</name>
    <dbReference type="NCBI Taxonomy" id="40296"/>
    <lineage>
        <taxon>Eukaryota</taxon>
        <taxon>Fungi</taxon>
        <taxon>Dikarya</taxon>
        <taxon>Ascomycota</taxon>
        <taxon>Pezizomycotina</taxon>
        <taxon>Eurotiomycetes</taxon>
        <taxon>Eurotiomycetidae</taxon>
        <taxon>Eurotiales</taxon>
        <taxon>Aspergillaceae</taxon>
        <taxon>Penicillium</taxon>
    </lineage>
</organism>
<gene>
    <name evidence="1" type="ORF">PITC_060590</name>
</gene>
<dbReference type="Proteomes" id="UP000030104">
    <property type="component" value="Unassembled WGS sequence"/>
</dbReference>
<sequence length="65" mass="7347">MRLVGSKYNNIKLPQLGQIPNKVGINLPCRGIKRSKHNHHAPISEKEQANCIGKKRQNKMLTTSQ</sequence>
<dbReference type="EMBL" id="JQGA01000088">
    <property type="protein sequence ID" value="KGO77878.1"/>
    <property type="molecule type" value="Genomic_DNA"/>
</dbReference>
<proteinExistence type="predicted"/>
<accession>A0A0A2LF87</accession>
<comment type="caution">
    <text evidence="1">The sequence shown here is derived from an EMBL/GenBank/DDBJ whole genome shotgun (WGS) entry which is preliminary data.</text>
</comment>